<dbReference type="EMBL" id="CAEZTC010000222">
    <property type="protein sequence ID" value="CAB4571629.1"/>
    <property type="molecule type" value="Genomic_DNA"/>
</dbReference>
<proteinExistence type="predicted"/>
<dbReference type="AlphaFoldDB" id="A0A6J6E8N7"/>
<accession>A0A6J6E8N7</accession>
<gene>
    <name evidence="1" type="ORF">UFOPK1572_01400</name>
</gene>
<sequence>MHRVVQLREQDAYQSVPTLQRMQPSGVQTIVVHRGSDSSKVPHFHCEVEVVFPWALSLIQFVVAGDARVPHPNHQQSTFRIYR</sequence>
<name>A0A6J6E8N7_9ZZZZ</name>
<organism evidence="1">
    <name type="scientific">freshwater metagenome</name>
    <dbReference type="NCBI Taxonomy" id="449393"/>
    <lineage>
        <taxon>unclassified sequences</taxon>
        <taxon>metagenomes</taxon>
        <taxon>ecological metagenomes</taxon>
    </lineage>
</organism>
<protein>
    <submittedName>
        <fullName evidence="1">Unannotated protein</fullName>
    </submittedName>
</protein>
<reference evidence="1" key="1">
    <citation type="submission" date="2020-05" db="EMBL/GenBank/DDBJ databases">
        <authorList>
            <person name="Chiriac C."/>
            <person name="Salcher M."/>
            <person name="Ghai R."/>
            <person name="Kavagutti S V."/>
        </authorList>
    </citation>
    <scope>NUCLEOTIDE SEQUENCE</scope>
</reference>
<evidence type="ECO:0000313" key="1">
    <source>
        <dbReference type="EMBL" id="CAB4571629.1"/>
    </source>
</evidence>